<dbReference type="GO" id="GO:0005811">
    <property type="term" value="C:lipid droplet"/>
    <property type="evidence" value="ECO:0007669"/>
    <property type="project" value="TreeGrafter"/>
</dbReference>
<evidence type="ECO:0000256" key="11">
    <source>
        <dbReference type="ARBA" id="ARBA00082544"/>
    </source>
</evidence>
<keyword evidence="4" id="KW-0521">NADP</keyword>
<accession>A0A1W0X4B9</accession>
<dbReference type="AlphaFoldDB" id="A0A1W0X4B9"/>
<dbReference type="SMART" id="SM00822">
    <property type="entry name" value="PKS_KR"/>
    <property type="match status" value="1"/>
</dbReference>
<keyword evidence="7" id="KW-0443">Lipid metabolism</keyword>
<evidence type="ECO:0000256" key="8">
    <source>
        <dbReference type="ARBA" id="ARBA00023136"/>
    </source>
</evidence>
<dbReference type="CDD" id="cd05339">
    <property type="entry name" value="17beta-HSDXI-like_SDR_c"/>
    <property type="match status" value="1"/>
</dbReference>
<dbReference type="PANTHER" id="PTHR24322:SF746">
    <property type="entry name" value="SHORT CHAIN DEHYDROGENASE_REDUCTASE FAMILY 16C MEMBER 5"/>
    <property type="match status" value="1"/>
</dbReference>
<evidence type="ECO:0000256" key="4">
    <source>
        <dbReference type="ARBA" id="ARBA00022857"/>
    </source>
</evidence>
<proteinExistence type="inferred from homology"/>
<keyword evidence="3" id="KW-0812">Transmembrane</keyword>
<organism evidence="14 15">
    <name type="scientific">Hypsibius exemplaris</name>
    <name type="common">Freshwater tardigrade</name>
    <dbReference type="NCBI Taxonomy" id="2072580"/>
    <lineage>
        <taxon>Eukaryota</taxon>
        <taxon>Metazoa</taxon>
        <taxon>Ecdysozoa</taxon>
        <taxon>Tardigrada</taxon>
        <taxon>Eutardigrada</taxon>
        <taxon>Parachela</taxon>
        <taxon>Hypsibioidea</taxon>
        <taxon>Hypsibiidae</taxon>
        <taxon>Hypsibius</taxon>
    </lineage>
</organism>
<dbReference type="PROSITE" id="PS00061">
    <property type="entry name" value="ADH_SHORT"/>
    <property type="match status" value="1"/>
</dbReference>
<keyword evidence="8" id="KW-0472">Membrane</keyword>
<dbReference type="InterPro" id="IPR020904">
    <property type="entry name" value="Sc_DH/Rdtase_CS"/>
</dbReference>
<dbReference type="GO" id="GO:0052650">
    <property type="term" value="F:all-trans-retinol dehydrogenase (NADP+) activity"/>
    <property type="evidence" value="ECO:0007669"/>
    <property type="project" value="UniProtKB-ARBA"/>
</dbReference>
<dbReference type="SUPFAM" id="SSF51735">
    <property type="entry name" value="NAD(P)-binding Rossmann-fold domains"/>
    <property type="match status" value="1"/>
</dbReference>
<evidence type="ECO:0000256" key="1">
    <source>
        <dbReference type="ARBA" id="ARBA00004141"/>
    </source>
</evidence>
<evidence type="ECO:0000256" key="9">
    <source>
        <dbReference type="ARBA" id="ARBA00059620"/>
    </source>
</evidence>
<evidence type="ECO:0000313" key="15">
    <source>
        <dbReference type="Proteomes" id="UP000192578"/>
    </source>
</evidence>
<dbReference type="Gene3D" id="3.40.50.720">
    <property type="entry name" value="NAD(P)-binding Rossmann-like Domain"/>
    <property type="match status" value="1"/>
</dbReference>
<evidence type="ECO:0000256" key="5">
    <source>
        <dbReference type="ARBA" id="ARBA00022989"/>
    </source>
</evidence>
<sequence>MAKLPDCLLLLFLPFRIFYHFLKAVCLALTPDRLRKKKNLSSEIVVITGGGSGIGRCLALQLARTGAQIVIWDVNATGAEVVRQEITQNGGRAFVYQCDVSDRQQVYAVASRVQADVGPVSVLVNNAGIVNGRCFLDTPDEDVLRVMGVNTLGNFWTVKAILPSMMDRDRGHIVTVASVAGYAGICRMADYCASKAAIIAFHETLALEIRSSGKRGILTTLVCPFLTRTGLFEGAQSRFPFLIPMLEPDYLAGQIARSIVLEERHLVLPHTMRFLLPLYRILPTAILESEDDIFGQYSCMEQFAGNTSTAKSA</sequence>
<dbReference type="PANTHER" id="PTHR24322">
    <property type="entry name" value="PKSB"/>
    <property type="match status" value="1"/>
</dbReference>
<evidence type="ECO:0000259" key="13">
    <source>
        <dbReference type="SMART" id="SM00822"/>
    </source>
</evidence>
<evidence type="ECO:0000313" key="14">
    <source>
        <dbReference type="EMBL" id="OQV22323.1"/>
    </source>
</evidence>
<evidence type="ECO:0000256" key="6">
    <source>
        <dbReference type="ARBA" id="ARBA00023002"/>
    </source>
</evidence>
<keyword evidence="5" id="KW-1133">Transmembrane helix</keyword>
<dbReference type="OrthoDB" id="10253736at2759"/>
<feature type="domain" description="Ketoreductase" evidence="13">
    <location>
        <begin position="43"/>
        <end position="228"/>
    </location>
</feature>
<dbReference type="Proteomes" id="UP000192578">
    <property type="component" value="Unassembled WGS sequence"/>
</dbReference>
<evidence type="ECO:0000256" key="7">
    <source>
        <dbReference type="ARBA" id="ARBA00023098"/>
    </source>
</evidence>
<comment type="caution">
    <text evidence="14">The sequence shown here is derived from an EMBL/GenBank/DDBJ whole genome shotgun (WGS) entry which is preliminary data.</text>
</comment>
<evidence type="ECO:0000256" key="12">
    <source>
        <dbReference type="RuleBase" id="RU000363"/>
    </source>
</evidence>
<evidence type="ECO:0000256" key="2">
    <source>
        <dbReference type="ARBA" id="ARBA00006484"/>
    </source>
</evidence>
<reference evidence="15" key="1">
    <citation type="submission" date="2017-01" db="EMBL/GenBank/DDBJ databases">
        <title>Comparative genomics of anhydrobiosis in the tardigrade Hypsibius dujardini.</title>
        <authorList>
            <person name="Yoshida Y."/>
            <person name="Koutsovoulos G."/>
            <person name="Laetsch D."/>
            <person name="Stevens L."/>
            <person name="Kumar S."/>
            <person name="Horikawa D."/>
            <person name="Ishino K."/>
            <person name="Komine S."/>
            <person name="Tomita M."/>
            <person name="Blaxter M."/>
            <person name="Arakawa K."/>
        </authorList>
    </citation>
    <scope>NUCLEOTIDE SEQUENCE [LARGE SCALE GENOMIC DNA]</scope>
    <source>
        <strain evidence="15">Z151</strain>
    </source>
</reference>
<dbReference type="FunFam" id="3.40.50.720:FF:000131">
    <property type="entry name" value="Short-chain dehydrogenase/reductase 3"/>
    <property type="match status" value="1"/>
</dbReference>
<dbReference type="GO" id="GO:0016020">
    <property type="term" value="C:membrane"/>
    <property type="evidence" value="ECO:0007669"/>
    <property type="project" value="UniProtKB-SubCell"/>
</dbReference>
<comment type="similarity">
    <text evidence="2 12">Belongs to the short-chain dehydrogenases/reductases (SDR) family.</text>
</comment>
<dbReference type="InterPro" id="IPR057326">
    <property type="entry name" value="KR_dom"/>
</dbReference>
<comment type="function">
    <text evidence="9">Catalyzes the reduction of all-trans-retinal to all-trans-retinol in the presence of NADPH.</text>
</comment>
<evidence type="ECO:0000256" key="10">
    <source>
        <dbReference type="ARBA" id="ARBA00068717"/>
    </source>
</evidence>
<dbReference type="EMBL" id="MTYJ01000018">
    <property type="protein sequence ID" value="OQV22323.1"/>
    <property type="molecule type" value="Genomic_DNA"/>
</dbReference>
<protein>
    <recommendedName>
        <fullName evidence="10">Short-chain dehydrogenase/reductase 3</fullName>
    </recommendedName>
    <alternativeName>
        <fullName evidence="11">Retinal short-chain dehydrogenase/reductase 1</fullName>
    </alternativeName>
</protein>
<dbReference type="InterPro" id="IPR036291">
    <property type="entry name" value="NAD(P)-bd_dom_sf"/>
</dbReference>
<dbReference type="Pfam" id="PF00106">
    <property type="entry name" value="adh_short"/>
    <property type="match status" value="1"/>
</dbReference>
<evidence type="ECO:0000256" key="3">
    <source>
        <dbReference type="ARBA" id="ARBA00022692"/>
    </source>
</evidence>
<dbReference type="InterPro" id="IPR002347">
    <property type="entry name" value="SDR_fam"/>
</dbReference>
<dbReference type="PRINTS" id="PR00081">
    <property type="entry name" value="GDHRDH"/>
</dbReference>
<keyword evidence="6" id="KW-0560">Oxidoreductase</keyword>
<dbReference type="PRINTS" id="PR00080">
    <property type="entry name" value="SDRFAMILY"/>
</dbReference>
<keyword evidence="15" id="KW-1185">Reference proteome</keyword>
<comment type="subcellular location">
    <subcellularLocation>
        <location evidence="1">Membrane</location>
        <topology evidence="1">Multi-pass membrane protein</topology>
    </subcellularLocation>
</comment>
<gene>
    <name evidence="14" type="ORF">BV898_03821</name>
</gene>
<name>A0A1W0X4B9_HYPEX</name>